<dbReference type="Gene3D" id="3.90.550.10">
    <property type="entry name" value="Spore Coat Polysaccharide Biosynthesis Protein SpsA, Chain A"/>
    <property type="match status" value="1"/>
</dbReference>
<dbReference type="Proteomes" id="UP001176021">
    <property type="component" value="Unassembled WGS sequence"/>
</dbReference>
<dbReference type="RefSeq" id="WP_302048874.1">
    <property type="nucleotide sequence ID" value="NZ_JAMJEV010000009.1"/>
</dbReference>
<dbReference type="EC" id="2.4.-.-" evidence="3"/>
<dbReference type="InterPro" id="IPR001173">
    <property type="entry name" value="Glyco_trans_2-like"/>
</dbReference>
<evidence type="ECO:0000313" key="3">
    <source>
        <dbReference type="EMBL" id="MDO0823535.1"/>
    </source>
</evidence>
<evidence type="ECO:0000259" key="2">
    <source>
        <dbReference type="Pfam" id="PF00535"/>
    </source>
</evidence>
<dbReference type="SUPFAM" id="SSF53448">
    <property type="entry name" value="Nucleotide-diphospho-sugar transferases"/>
    <property type="match status" value="1"/>
</dbReference>
<sequence length="588" mass="68374">MNQRISLTMIVRNESAHLANCLESIKNEVDEIVIVDTGSIDDTVNIAQRYTSNVYSYPWNNDFSAARNFAIEHASGDWIFAMDADEEVECQDIDCLHTLLKLEEDKEAFLLPLLNPLSDSTLEYNTFYVLRLFKNNGCYKYTGKIHEQVSLSDYEKVGLTTQPILKHKFLPLKTRHKKRNRNLNLLKRALEEDPHNLFLHYYLGVEWLMLGKAGYALPFLQKAYHSLNDDHLLFRAPALKYLLLSLKELGRLDEAFSLCLETSLEYPNFTDLFYLGGLLLEEKEEYLIALKWFNHAISCGPPSAIFSHFTGTESFLAYYHIGFCYEKMGKILEARNAYETALKLNPKYHFPLYSLFLNLLREKGPSHCYHHLNNLGFLDDPYNLLCLTSAELFFLSDHAEQAFRCLETSKDSFPDNERFLFYYSKYCIYSGRVQAGFESLGQIILQSPYYDSAQALSIASLILLGDFVKARSLAIKHWRNHSTRGEAYIFLWLIRFMQRHPLPTSPLKVREKELLVLITELFVDYKRYQSPDFIYNPLVETYGLALETLLKTTGKGFHWLLSNYDQRIQDLKHRFTAKYGARQLMVDL</sequence>
<keyword evidence="1" id="KW-0802">TPR repeat</keyword>
<dbReference type="Pfam" id="PF00515">
    <property type="entry name" value="TPR_1"/>
    <property type="match status" value="1"/>
</dbReference>
<dbReference type="PANTHER" id="PTHR43630:SF2">
    <property type="entry name" value="GLYCOSYLTRANSFERASE"/>
    <property type="match status" value="1"/>
</dbReference>
<dbReference type="GO" id="GO:0016757">
    <property type="term" value="F:glycosyltransferase activity"/>
    <property type="evidence" value="ECO:0007669"/>
    <property type="project" value="UniProtKB-KW"/>
</dbReference>
<dbReference type="PANTHER" id="PTHR43630">
    <property type="entry name" value="POLY-BETA-1,6-N-ACETYL-D-GLUCOSAMINE SYNTHASE"/>
    <property type="match status" value="1"/>
</dbReference>
<name>A0ABT8QQF6_9FIRM</name>
<dbReference type="InterPro" id="IPR011990">
    <property type="entry name" value="TPR-like_helical_dom_sf"/>
</dbReference>
<dbReference type="InterPro" id="IPR019734">
    <property type="entry name" value="TPR_rpt"/>
</dbReference>
<dbReference type="SMART" id="SM00028">
    <property type="entry name" value="TPR"/>
    <property type="match status" value="4"/>
</dbReference>
<feature type="repeat" description="TPR" evidence="1">
    <location>
        <begin position="315"/>
        <end position="348"/>
    </location>
</feature>
<dbReference type="Pfam" id="PF00535">
    <property type="entry name" value="Glycos_transf_2"/>
    <property type="match status" value="1"/>
</dbReference>
<gene>
    <name evidence="3" type="ORF">M8H41_11800</name>
</gene>
<organism evidence="3 4">
    <name type="scientific">Desulfosporosinus nitroreducens</name>
    <dbReference type="NCBI Taxonomy" id="2018668"/>
    <lineage>
        <taxon>Bacteria</taxon>
        <taxon>Bacillati</taxon>
        <taxon>Bacillota</taxon>
        <taxon>Clostridia</taxon>
        <taxon>Eubacteriales</taxon>
        <taxon>Desulfitobacteriaceae</taxon>
        <taxon>Desulfosporosinus</taxon>
    </lineage>
</organism>
<evidence type="ECO:0000256" key="1">
    <source>
        <dbReference type="PROSITE-ProRule" id="PRU00339"/>
    </source>
</evidence>
<protein>
    <submittedName>
        <fullName evidence="3">Glycosyltransferase</fullName>
        <ecNumber evidence="3">2.4.-.-</ecNumber>
    </submittedName>
</protein>
<keyword evidence="4" id="KW-1185">Reference proteome</keyword>
<dbReference type="PROSITE" id="PS50005">
    <property type="entry name" value="TPR"/>
    <property type="match status" value="1"/>
</dbReference>
<reference evidence="3" key="1">
    <citation type="submission" date="2022-05" db="EMBL/GenBank/DDBJ databases">
        <title>Expanded diversity of anoxic marine methylotrophy in a Black Sea sulfate reducing microorganism.</title>
        <authorList>
            <person name="Fischer P.Q."/>
            <person name="Stams A.J.M."/>
            <person name="Villanueva L."/>
            <person name="Sousa D.Z."/>
        </authorList>
    </citation>
    <scope>NUCLEOTIDE SEQUENCE</scope>
    <source>
        <strain evidence="3">P130</strain>
    </source>
</reference>
<accession>A0ABT8QQF6</accession>
<evidence type="ECO:0000313" key="4">
    <source>
        <dbReference type="Proteomes" id="UP001176021"/>
    </source>
</evidence>
<dbReference type="SUPFAM" id="SSF48452">
    <property type="entry name" value="TPR-like"/>
    <property type="match status" value="2"/>
</dbReference>
<dbReference type="EMBL" id="JAMJEV010000009">
    <property type="protein sequence ID" value="MDO0823535.1"/>
    <property type="molecule type" value="Genomic_DNA"/>
</dbReference>
<dbReference type="Gene3D" id="1.25.40.10">
    <property type="entry name" value="Tetratricopeptide repeat domain"/>
    <property type="match status" value="2"/>
</dbReference>
<dbReference type="CDD" id="cd02511">
    <property type="entry name" value="Beta4Glucosyltransferase"/>
    <property type="match status" value="1"/>
</dbReference>
<dbReference type="InterPro" id="IPR029044">
    <property type="entry name" value="Nucleotide-diphossugar_trans"/>
</dbReference>
<proteinExistence type="predicted"/>
<comment type="caution">
    <text evidence="3">The sequence shown here is derived from an EMBL/GenBank/DDBJ whole genome shotgun (WGS) entry which is preliminary data.</text>
</comment>
<keyword evidence="3" id="KW-0328">Glycosyltransferase</keyword>
<feature type="domain" description="Glycosyltransferase 2-like" evidence="2">
    <location>
        <begin position="7"/>
        <end position="90"/>
    </location>
</feature>
<dbReference type="PROSITE" id="PS50293">
    <property type="entry name" value="TPR_REGION"/>
    <property type="match status" value="1"/>
</dbReference>
<keyword evidence="3" id="KW-0808">Transferase</keyword>